<keyword evidence="6" id="KW-1185">Reference proteome</keyword>
<evidence type="ECO:0000313" key="5">
    <source>
        <dbReference type="EMBL" id="TWH73776.1"/>
    </source>
</evidence>
<dbReference type="PRINTS" id="PR00038">
    <property type="entry name" value="HTHLUXR"/>
</dbReference>
<feature type="domain" description="HTH luxR-type" evidence="4">
    <location>
        <begin position="173"/>
        <end position="238"/>
    </location>
</feature>
<dbReference type="SUPFAM" id="SSF46894">
    <property type="entry name" value="C-terminal effector domain of the bipartite response regulators"/>
    <property type="match status" value="1"/>
</dbReference>
<sequence>MAPSRPEFPVDGPVSGLLDHLITVSGRALGAGAGSISLVDGSRDRYAKLAERGTSCQLGGSFPLDEGVTGRVVARRRPVVLAAYGEIGAGHLAADGAARAGSVVAVPLWWRGEVVGANVVFACRPRRFTTAEVDELELLTQAAVPRLVRAGVDDASLCHLIRRQDAGDRPECDEAAASPLTRRERETVALLARGFSNRQVATALVLSPKTVEKHVAAVLRKTGTGSRTAAVMAALAQGWVLPAPARRPGPGRTTGGNTP</sequence>
<evidence type="ECO:0000259" key="4">
    <source>
        <dbReference type="PROSITE" id="PS50043"/>
    </source>
</evidence>
<dbReference type="InterPro" id="IPR016032">
    <property type="entry name" value="Sig_transdc_resp-reg_C-effctor"/>
</dbReference>
<evidence type="ECO:0000313" key="6">
    <source>
        <dbReference type="Proteomes" id="UP000321490"/>
    </source>
</evidence>
<dbReference type="Proteomes" id="UP000321490">
    <property type="component" value="Unassembled WGS sequence"/>
</dbReference>
<comment type="caution">
    <text evidence="5">The sequence shown here is derived from an EMBL/GenBank/DDBJ whole genome shotgun (WGS) entry which is preliminary data.</text>
</comment>
<dbReference type="InterPro" id="IPR036388">
    <property type="entry name" value="WH-like_DNA-bd_sf"/>
</dbReference>
<dbReference type="PROSITE" id="PS00622">
    <property type="entry name" value="HTH_LUXR_1"/>
    <property type="match status" value="1"/>
</dbReference>
<dbReference type="InterPro" id="IPR029016">
    <property type="entry name" value="GAF-like_dom_sf"/>
</dbReference>
<dbReference type="PROSITE" id="PS50043">
    <property type="entry name" value="HTH_LUXR_2"/>
    <property type="match status" value="1"/>
</dbReference>
<dbReference type="SMART" id="SM00065">
    <property type="entry name" value="GAF"/>
    <property type="match status" value="1"/>
</dbReference>
<evidence type="ECO:0000256" key="3">
    <source>
        <dbReference type="ARBA" id="ARBA00023163"/>
    </source>
</evidence>
<dbReference type="InterPro" id="IPR000792">
    <property type="entry name" value="Tscrpt_reg_LuxR_C"/>
</dbReference>
<evidence type="ECO:0000256" key="1">
    <source>
        <dbReference type="ARBA" id="ARBA00023015"/>
    </source>
</evidence>
<dbReference type="SUPFAM" id="SSF55781">
    <property type="entry name" value="GAF domain-like"/>
    <property type="match status" value="1"/>
</dbReference>
<dbReference type="AlphaFoldDB" id="A0A562ISH3"/>
<dbReference type="SMART" id="SM00421">
    <property type="entry name" value="HTH_LUXR"/>
    <property type="match status" value="1"/>
</dbReference>
<dbReference type="EMBL" id="VLKF01000001">
    <property type="protein sequence ID" value="TWH73776.1"/>
    <property type="molecule type" value="Genomic_DNA"/>
</dbReference>
<dbReference type="InterPro" id="IPR003018">
    <property type="entry name" value="GAF"/>
</dbReference>
<keyword evidence="2 5" id="KW-0238">DNA-binding</keyword>
<keyword evidence="3" id="KW-0804">Transcription</keyword>
<accession>A0A562ISH3</accession>
<dbReference type="Pfam" id="PF00196">
    <property type="entry name" value="GerE"/>
    <property type="match status" value="1"/>
</dbReference>
<dbReference type="Gene3D" id="3.30.450.40">
    <property type="match status" value="1"/>
</dbReference>
<dbReference type="PANTHER" id="PTHR44688:SF16">
    <property type="entry name" value="DNA-BINDING TRANSCRIPTIONAL ACTIVATOR DEVR_DOSR"/>
    <property type="match status" value="1"/>
</dbReference>
<keyword evidence="1" id="KW-0805">Transcription regulation</keyword>
<dbReference type="RefSeq" id="WP_208104084.1">
    <property type="nucleotide sequence ID" value="NZ_JABGDC010000027.1"/>
</dbReference>
<gene>
    <name evidence="5" type="ORF">JD78_02300</name>
</gene>
<evidence type="ECO:0000256" key="2">
    <source>
        <dbReference type="ARBA" id="ARBA00023125"/>
    </source>
</evidence>
<protein>
    <submittedName>
        <fullName evidence="5">DNA-binding NarL/FixJ family response regulator</fullName>
    </submittedName>
</protein>
<proteinExistence type="predicted"/>
<dbReference type="GO" id="GO:0006355">
    <property type="term" value="P:regulation of DNA-templated transcription"/>
    <property type="evidence" value="ECO:0007669"/>
    <property type="project" value="InterPro"/>
</dbReference>
<dbReference type="GO" id="GO:0003677">
    <property type="term" value="F:DNA binding"/>
    <property type="evidence" value="ECO:0007669"/>
    <property type="project" value="UniProtKB-KW"/>
</dbReference>
<dbReference type="Gene3D" id="1.10.10.10">
    <property type="entry name" value="Winged helix-like DNA-binding domain superfamily/Winged helix DNA-binding domain"/>
    <property type="match status" value="1"/>
</dbReference>
<organism evidence="5 6">
    <name type="scientific">Modestobacter roseus</name>
    <dbReference type="NCBI Taxonomy" id="1181884"/>
    <lineage>
        <taxon>Bacteria</taxon>
        <taxon>Bacillati</taxon>
        <taxon>Actinomycetota</taxon>
        <taxon>Actinomycetes</taxon>
        <taxon>Geodermatophilales</taxon>
        <taxon>Geodermatophilaceae</taxon>
        <taxon>Modestobacter</taxon>
    </lineage>
</organism>
<dbReference type="Pfam" id="PF13185">
    <property type="entry name" value="GAF_2"/>
    <property type="match status" value="1"/>
</dbReference>
<name>A0A562ISH3_9ACTN</name>
<dbReference type="PANTHER" id="PTHR44688">
    <property type="entry name" value="DNA-BINDING TRANSCRIPTIONAL ACTIVATOR DEVR_DOSR"/>
    <property type="match status" value="1"/>
</dbReference>
<reference evidence="5 6" key="1">
    <citation type="submission" date="2019-07" db="EMBL/GenBank/DDBJ databases">
        <title>R&amp;d 2014.</title>
        <authorList>
            <person name="Klenk H.-P."/>
        </authorList>
    </citation>
    <scope>NUCLEOTIDE SEQUENCE [LARGE SCALE GENOMIC DNA]</scope>
    <source>
        <strain evidence="5 6">DSM 45764</strain>
    </source>
</reference>
<dbReference type="CDD" id="cd06170">
    <property type="entry name" value="LuxR_C_like"/>
    <property type="match status" value="1"/>
</dbReference>